<dbReference type="RefSeq" id="WP_111626960.1">
    <property type="nucleotide sequence ID" value="NZ_QLMC01000001.1"/>
</dbReference>
<dbReference type="PANTHER" id="PTHR30572">
    <property type="entry name" value="MEMBRANE COMPONENT OF TRANSPORTER-RELATED"/>
    <property type="match status" value="1"/>
</dbReference>
<dbReference type="EMBL" id="QLMC01000001">
    <property type="protein sequence ID" value="RAK02792.1"/>
    <property type="molecule type" value="Genomic_DNA"/>
</dbReference>
<evidence type="ECO:0000259" key="8">
    <source>
        <dbReference type="Pfam" id="PF12704"/>
    </source>
</evidence>
<proteinExistence type="predicted"/>
<feature type="transmembrane region" description="Helical" evidence="6">
    <location>
        <begin position="720"/>
        <end position="739"/>
    </location>
</feature>
<comment type="subcellular location">
    <subcellularLocation>
        <location evidence="1">Cell membrane</location>
        <topology evidence="1">Multi-pass membrane protein</topology>
    </subcellularLocation>
</comment>
<feature type="domain" description="MacB-like periplasmic core" evidence="8">
    <location>
        <begin position="20"/>
        <end position="242"/>
    </location>
</feature>
<evidence type="ECO:0000256" key="2">
    <source>
        <dbReference type="ARBA" id="ARBA00022475"/>
    </source>
</evidence>
<dbReference type="Pfam" id="PF12704">
    <property type="entry name" value="MacB_PCD"/>
    <property type="match status" value="1"/>
</dbReference>
<keyword evidence="3 6" id="KW-0812">Transmembrane</keyword>
<evidence type="ECO:0000313" key="9">
    <source>
        <dbReference type="EMBL" id="RAK02792.1"/>
    </source>
</evidence>
<dbReference type="InterPro" id="IPR003838">
    <property type="entry name" value="ABC3_permease_C"/>
</dbReference>
<protein>
    <submittedName>
        <fullName evidence="9">Putative ABC transport system permease protein</fullName>
    </submittedName>
</protein>
<feature type="transmembrane region" description="Helical" evidence="6">
    <location>
        <begin position="668"/>
        <end position="692"/>
    </location>
</feature>
<keyword evidence="10" id="KW-1185">Reference proteome</keyword>
<dbReference type="InterPro" id="IPR025857">
    <property type="entry name" value="MacB_PCD"/>
</dbReference>
<keyword evidence="4 6" id="KW-1133">Transmembrane helix</keyword>
<feature type="domain" description="ABC3 transporter permease C-terminal" evidence="7">
    <location>
        <begin position="672"/>
        <end position="783"/>
    </location>
</feature>
<keyword evidence="5 6" id="KW-0472">Membrane</keyword>
<feature type="transmembrane region" description="Helical" evidence="6">
    <location>
        <begin position="417"/>
        <end position="441"/>
    </location>
</feature>
<dbReference type="GO" id="GO:0005886">
    <property type="term" value="C:plasma membrane"/>
    <property type="evidence" value="ECO:0007669"/>
    <property type="project" value="UniProtKB-SubCell"/>
</dbReference>
<feature type="transmembrane region" description="Helical" evidence="6">
    <location>
        <begin position="279"/>
        <end position="300"/>
    </location>
</feature>
<dbReference type="GO" id="GO:0022857">
    <property type="term" value="F:transmembrane transporter activity"/>
    <property type="evidence" value="ECO:0007669"/>
    <property type="project" value="TreeGrafter"/>
</dbReference>
<feature type="transmembrane region" description="Helical" evidence="6">
    <location>
        <begin position="329"/>
        <end position="352"/>
    </location>
</feature>
<feature type="transmembrane region" description="Helical" evidence="6">
    <location>
        <begin position="754"/>
        <end position="774"/>
    </location>
</feature>
<dbReference type="OrthoDB" id="5933722at2"/>
<gene>
    <name evidence="9" type="ORF">LX87_00912</name>
</gene>
<evidence type="ECO:0000256" key="4">
    <source>
        <dbReference type="ARBA" id="ARBA00022989"/>
    </source>
</evidence>
<accession>A0A327XAX7</accession>
<feature type="transmembrane region" description="Helical" evidence="6">
    <location>
        <begin position="372"/>
        <end position="396"/>
    </location>
</feature>
<feature type="domain" description="ABC3 transporter permease C-terminal" evidence="7">
    <location>
        <begin position="284"/>
        <end position="399"/>
    </location>
</feature>
<keyword evidence="2" id="KW-1003">Cell membrane</keyword>
<evidence type="ECO:0000259" key="7">
    <source>
        <dbReference type="Pfam" id="PF02687"/>
    </source>
</evidence>
<dbReference type="Pfam" id="PF02687">
    <property type="entry name" value="FtsX"/>
    <property type="match status" value="2"/>
</dbReference>
<evidence type="ECO:0000256" key="6">
    <source>
        <dbReference type="SAM" id="Phobius"/>
    </source>
</evidence>
<feature type="transmembrane region" description="Helical" evidence="6">
    <location>
        <begin position="21"/>
        <end position="42"/>
    </location>
</feature>
<evidence type="ECO:0000313" key="10">
    <source>
        <dbReference type="Proteomes" id="UP000248790"/>
    </source>
</evidence>
<sequence>MLTNYLKIAFRQLRTNALFSFMNILGLTVGLAVSTFIALYVWHEFHYDRHHPFADRTYRILSVVNYGGEDVSIPGLHEAFGTEAKRQIPEVETAVRVSEGLAEVVLQPDGNPRFKEEKIGFADASILSVMGIRLRWGDAKTALSEPGRIVLTRVLAEKYFGPNNPVGRTIQYDKQYPLTVSGVLEELPTNSVLQFRALVSLSSMPTLGPVRQNMYKAGGFLTTYLVLRPDADVRLVERKLKKVVTSLVFKDITSRYILEPLPSLHLDSQMAPKNARQTLYIFLTVALVILVLAVINYISLTTARATKRAREVGVRKAVGGLRNELIGQFFTESFLTTTLAFILSLGVLQALFPWANQALDLHMDNRVLQQGAYWMLMLVLWLGCSLLAGSYPALLLSRFRPQEVLKGTMSSGRSGATVRRVFTTVQFATSIGLLICSIVLYTQMRFLRTKNLGINRAQVVALAVDAEMVSQFPALRDDVRQWAGPENTAVSNAAIFTNNISMWFMNTAKTKKQVIVQMLTVDKNFFGMMGIRWLYPPEGWEKKPVTEPLNVFNEAVMKAADIKGNPQSQGPPFKGMETAGVVADFHIGSLHGPVSPLRLEVVSDTAKALVERGSYLLVRLQPHTDVEQALRELKTIYDRSKPTAPFDYYFLDDAYNKLYTKEQQLLRLFNGFTGLTLLVACLGLLGLITFSVEARTKEIGIRKVLGASVSGIVLLLSRDFLKLVGISMLVAAPVAWYVMDKWLQDFEYKVSMEWWMFALAGGFAVVLATLTVSFQSIRAALTNPVKSLKTE</sequence>
<organism evidence="9 10">
    <name type="scientific">Larkinella arboricola</name>
    <dbReference type="NCBI Taxonomy" id="643671"/>
    <lineage>
        <taxon>Bacteria</taxon>
        <taxon>Pseudomonadati</taxon>
        <taxon>Bacteroidota</taxon>
        <taxon>Cytophagia</taxon>
        <taxon>Cytophagales</taxon>
        <taxon>Spirosomataceae</taxon>
        <taxon>Larkinella</taxon>
    </lineage>
</organism>
<evidence type="ECO:0000256" key="3">
    <source>
        <dbReference type="ARBA" id="ARBA00022692"/>
    </source>
</evidence>
<evidence type="ECO:0000256" key="5">
    <source>
        <dbReference type="ARBA" id="ARBA00023136"/>
    </source>
</evidence>
<comment type="caution">
    <text evidence="9">The sequence shown here is derived from an EMBL/GenBank/DDBJ whole genome shotgun (WGS) entry which is preliminary data.</text>
</comment>
<reference evidence="9 10" key="1">
    <citation type="submission" date="2018-06" db="EMBL/GenBank/DDBJ databases">
        <title>Genomic Encyclopedia of Archaeal and Bacterial Type Strains, Phase II (KMG-II): from individual species to whole genera.</title>
        <authorList>
            <person name="Goeker M."/>
        </authorList>
    </citation>
    <scope>NUCLEOTIDE SEQUENCE [LARGE SCALE GENOMIC DNA]</scope>
    <source>
        <strain evidence="9 10">DSM 21851</strain>
    </source>
</reference>
<dbReference type="PANTHER" id="PTHR30572:SF18">
    <property type="entry name" value="ABC-TYPE MACROLIDE FAMILY EXPORT SYSTEM PERMEASE COMPONENT 2"/>
    <property type="match status" value="1"/>
</dbReference>
<name>A0A327XAX7_LARAB</name>
<dbReference type="InterPro" id="IPR050250">
    <property type="entry name" value="Macrolide_Exporter_MacB"/>
</dbReference>
<evidence type="ECO:0000256" key="1">
    <source>
        <dbReference type="ARBA" id="ARBA00004651"/>
    </source>
</evidence>
<dbReference type="AlphaFoldDB" id="A0A327XAX7"/>
<dbReference type="Proteomes" id="UP000248790">
    <property type="component" value="Unassembled WGS sequence"/>
</dbReference>